<evidence type="ECO:0000313" key="1">
    <source>
        <dbReference type="EMBL" id="CAK0893155.1"/>
    </source>
</evidence>
<evidence type="ECO:0000313" key="2">
    <source>
        <dbReference type="Proteomes" id="UP001189429"/>
    </source>
</evidence>
<proteinExistence type="predicted"/>
<accession>A0ABN9X681</accession>
<name>A0ABN9X681_9DINO</name>
<organism evidence="1 2">
    <name type="scientific">Prorocentrum cordatum</name>
    <dbReference type="NCBI Taxonomy" id="2364126"/>
    <lineage>
        <taxon>Eukaryota</taxon>
        <taxon>Sar</taxon>
        <taxon>Alveolata</taxon>
        <taxon>Dinophyceae</taxon>
        <taxon>Prorocentrales</taxon>
        <taxon>Prorocentraceae</taxon>
        <taxon>Prorocentrum</taxon>
    </lineage>
</organism>
<protein>
    <submittedName>
        <fullName evidence="1">Uncharacterized protein</fullName>
    </submittedName>
</protein>
<dbReference type="Proteomes" id="UP001189429">
    <property type="component" value="Unassembled WGS sequence"/>
</dbReference>
<keyword evidence="2" id="KW-1185">Reference proteome</keyword>
<sequence length="498" mass="53770">MLGFLDPRGLFEGSHSSGACCNAQGLCEAARFPPAGACTADWWQSVVVDMRPLGHSSSLSRQGDRAPSDNVSCVHSALSASLCSKRPSPIKYTSVSSPAYMAPAMRSLLPAVLCCGAAGMSLLKPKKAPRQMPRALVATMVMPSDETPVDLMMEHHMRMISGNMSILEGGAVIDNRPPWAEQPSAQEPLLSRYRRTQGSTGSVQVKSVDYSKLSALMARFFSAGDLQLNSRMLRLASHSARSQGLDPPTNVSKLDEKANAARLLGMLNFLELCADADSEVDMCIFVDSTTFLYRENQTGLVEVAAKLFQQDPMAVVLQPPDMCTHTRASKKGVCKVGNATTINHGFFVVNRDRFEGFAPMPVESAGLGSIFEEIFAEGLTKGGVEGAVKQIRCGGAFFIHPYDDSLGKYACPKQQTLGLPAHARATVSGARTKRMSDGHFDEDYSRFPGKAEGAAAVKSLIDRVEAGKFPEAKYPESVTNKCLNMCPSKERIRDGLAW</sequence>
<gene>
    <name evidence="1" type="ORF">PCOR1329_LOCUS72597</name>
</gene>
<comment type="caution">
    <text evidence="1">The sequence shown here is derived from an EMBL/GenBank/DDBJ whole genome shotgun (WGS) entry which is preliminary data.</text>
</comment>
<reference evidence="1" key="1">
    <citation type="submission" date="2023-10" db="EMBL/GenBank/DDBJ databases">
        <authorList>
            <person name="Chen Y."/>
            <person name="Shah S."/>
            <person name="Dougan E. K."/>
            <person name="Thang M."/>
            <person name="Chan C."/>
        </authorList>
    </citation>
    <scope>NUCLEOTIDE SEQUENCE [LARGE SCALE GENOMIC DNA]</scope>
</reference>
<dbReference type="EMBL" id="CAUYUJ010019717">
    <property type="protein sequence ID" value="CAK0893155.1"/>
    <property type="molecule type" value="Genomic_DNA"/>
</dbReference>